<keyword evidence="4" id="KW-1185">Reference proteome</keyword>
<protein>
    <submittedName>
        <fullName evidence="3">Glycosyl hydrolase family 67 N-terminus</fullName>
    </submittedName>
</protein>
<dbReference type="OrthoDB" id="1099022at2"/>
<dbReference type="SUPFAM" id="SSF49785">
    <property type="entry name" value="Galactose-binding domain-like"/>
    <property type="match status" value="1"/>
</dbReference>
<dbReference type="InterPro" id="IPR008979">
    <property type="entry name" value="Galactose-bd-like_sf"/>
</dbReference>
<dbReference type="EMBL" id="FOBB01000004">
    <property type="protein sequence ID" value="SEM41861.1"/>
    <property type="molecule type" value="Genomic_DNA"/>
</dbReference>
<feature type="domain" description="Alpha glucuronidase N-terminal" evidence="2">
    <location>
        <begin position="45"/>
        <end position="128"/>
    </location>
</feature>
<dbReference type="RefSeq" id="WP_089915223.1">
    <property type="nucleotide sequence ID" value="NZ_FOBB01000004.1"/>
</dbReference>
<accession>A0A1H7Y7H3</accession>
<dbReference type="InterPro" id="IPR005154">
    <property type="entry name" value="Glyco_hydro_67_aGlcAse_N"/>
</dbReference>
<dbReference type="AlphaFoldDB" id="A0A1H7Y7H3"/>
<dbReference type="PANTHER" id="PTHR47406">
    <property type="entry name" value="COAGULATION FACTOR 5/8 TYPE, C-TERMINAL"/>
    <property type="match status" value="1"/>
</dbReference>
<evidence type="ECO:0000313" key="4">
    <source>
        <dbReference type="Proteomes" id="UP000198984"/>
    </source>
</evidence>
<evidence type="ECO:0000256" key="1">
    <source>
        <dbReference type="ARBA" id="ARBA00022801"/>
    </source>
</evidence>
<gene>
    <name evidence="3" type="ORF">SAMN04488505_104341</name>
</gene>
<dbReference type="STRING" id="573321.SAMN04488505_104341"/>
<organism evidence="3 4">
    <name type="scientific">Chitinophaga rupis</name>
    <dbReference type="NCBI Taxonomy" id="573321"/>
    <lineage>
        <taxon>Bacteria</taxon>
        <taxon>Pseudomonadati</taxon>
        <taxon>Bacteroidota</taxon>
        <taxon>Chitinophagia</taxon>
        <taxon>Chitinophagales</taxon>
        <taxon>Chitinophagaceae</taxon>
        <taxon>Chitinophaga</taxon>
    </lineage>
</organism>
<dbReference type="InterPro" id="IPR032287">
    <property type="entry name" value="DUF4838"/>
</dbReference>
<dbReference type="Gene3D" id="2.60.120.260">
    <property type="entry name" value="Galactose-binding domain-like"/>
    <property type="match status" value="1"/>
</dbReference>
<evidence type="ECO:0000313" key="3">
    <source>
        <dbReference type="EMBL" id="SEM41861.1"/>
    </source>
</evidence>
<reference evidence="3 4" key="1">
    <citation type="submission" date="2016-10" db="EMBL/GenBank/DDBJ databases">
        <authorList>
            <person name="de Groot N.N."/>
        </authorList>
    </citation>
    <scope>NUCLEOTIDE SEQUENCE [LARGE SCALE GENOMIC DNA]</scope>
    <source>
        <strain evidence="3 4">DSM 21039</strain>
    </source>
</reference>
<name>A0A1H7Y7H3_9BACT</name>
<evidence type="ECO:0000259" key="2">
    <source>
        <dbReference type="Pfam" id="PF03648"/>
    </source>
</evidence>
<proteinExistence type="predicted"/>
<dbReference type="Pfam" id="PF03648">
    <property type="entry name" value="Glyco_hydro_67N"/>
    <property type="match status" value="1"/>
</dbReference>
<dbReference type="SUPFAM" id="SSF55545">
    <property type="entry name" value="beta-N-acetylhexosaminidase-like domain"/>
    <property type="match status" value="1"/>
</dbReference>
<dbReference type="GO" id="GO:0046559">
    <property type="term" value="F:alpha-glucuronidase activity"/>
    <property type="evidence" value="ECO:0007669"/>
    <property type="project" value="InterPro"/>
</dbReference>
<dbReference type="Pfam" id="PF16126">
    <property type="entry name" value="DUF4838"/>
    <property type="match status" value="1"/>
</dbReference>
<dbReference type="PANTHER" id="PTHR47406:SF2">
    <property type="entry name" value="ALPHA GLUCURONIDASE N-TERMINAL DOMAIN-CONTAINING PROTEIN"/>
    <property type="match status" value="1"/>
</dbReference>
<dbReference type="GO" id="GO:0045493">
    <property type="term" value="P:xylan catabolic process"/>
    <property type="evidence" value="ECO:0007669"/>
    <property type="project" value="InterPro"/>
</dbReference>
<dbReference type="InterPro" id="IPR029018">
    <property type="entry name" value="Hex-like_dom2"/>
</dbReference>
<keyword evidence="1 3" id="KW-0378">Hydrolase</keyword>
<sequence>MFRTMLTWMLLITLFGYTGCQPGQINLVTNGASKYVIVIPEDAGKNDAHAASVLQDYVKRISGATLPLIKEKAYRQQPAIFIGNTGAGEKYDTRPLKNEGFLLTTDVQGNLYIKGSRGKGVVYGVYTLLEKYCGCRKYANIPATVPHSTNLHLPAQLTDKQEPAFLYRETYYPAAFDNEYLEWHRLQRFEDLWGLWGHSFFKLVPPNTYFAAHPEYYALVNGNRQATQLCLSNEAVFKITVDHLRKAIAENPDALYWSIAAEDGGGFCTCDQCSKINAAEGSTTGTLIRFVNRVAATFPEQQFTTLAYQQTARPPRQTKPAANVYIMLSSIDAYRQEPLSSAPSAAGFRKNLQDWGALTPNLFVWDYTTQFTNYLAPFPDYNNLQANLQYFAANKVKGVFSQGSADTYSDMAELNSYLQAKLLWNPDKPAADIITGFLDGYYGKAGPFIAQYLQALSDTLQRTKTPLDIYGNPANNSSNYLSPAAIDKYATLLDHAEKAVDGDTLLTNRVQNARLPLEYTVLQQSRFLGTEKHGYLMQDGNGYIVNPRWPLRVRRFVAQCKKAGVTVLAENGISPDAYQREWDTLFARKWVHSLAFRAPVKLLNPYAPEYPANKEQTLTDGVTGTNDFSTNWLFIYGKDLVATIDLGANKTIQQISTHFLQDARHYIFNPVAVMVESSADGVHFTSLGSQQLVQLKAEDYSVQINDCNVRFAGVQARYVRITARCLPVIPAWRGAPGNKLASVCCDEVYVL</sequence>
<dbReference type="Proteomes" id="UP000198984">
    <property type="component" value="Unassembled WGS sequence"/>
</dbReference>
<dbReference type="Gene3D" id="3.30.379.10">
    <property type="entry name" value="Chitobiase/beta-hexosaminidase domain 2-like"/>
    <property type="match status" value="1"/>
</dbReference>